<reference evidence="1" key="1">
    <citation type="journal article" date="2014" name="Genome Biol.">
        <title>Transcriptome and methylome profiling reveals relics of genome dominance in the mesopolyploid Brassica oleracea.</title>
        <authorList>
            <person name="Parkin I.A."/>
            <person name="Koh C."/>
            <person name="Tang H."/>
            <person name="Robinson S.J."/>
            <person name="Kagale S."/>
            <person name="Clarke W.E."/>
            <person name="Town C.D."/>
            <person name="Nixon J."/>
            <person name="Krishnakumar V."/>
            <person name="Bidwell S.L."/>
            <person name="Denoeud F."/>
            <person name="Belcram H."/>
            <person name="Links M.G."/>
            <person name="Just J."/>
            <person name="Clarke C."/>
            <person name="Bender T."/>
            <person name="Huebert T."/>
            <person name="Mason A.S."/>
            <person name="Pires J.C."/>
            <person name="Barker G."/>
            <person name="Moore J."/>
            <person name="Walley P.G."/>
            <person name="Manoli S."/>
            <person name="Batley J."/>
            <person name="Edwards D."/>
            <person name="Nelson M.N."/>
            <person name="Wang X."/>
            <person name="Paterson A.H."/>
            <person name="King G."/>
            <person name="Bancroft I."/>
            <person name="Chalhoub B."/>
            <person name="Sharpe A.G."/>
        </authorList>
    </citation>
    <scope>NUCLEOTIDE SEQUENCE [LARGE SCALE GENOMIC DNA]</scope>
    <source>
        <strain evidence="1">cv. TO1000</strain>
    </source>
</reference>
<dbReference type="HOGENOM" id="CLU_2657928_0_0_1"/>
<accession>A0A0D2ZS39</accession>
<keyword evidence="2" id="KW-1185">Reference proteome</keyword>
<dbReference type="Proteomes" id="UP000032141">
    <property type="component" value="Unassembled WGS sequence"/>
</dbReference>
<evidence type="ECO:0000313" key="1">
    <source>
        <dbReference type="EnsemblPlants" id="Bo00902s010.1"/>
    </source>
</evidence>
<dbReference type="AlphaFoldDB" id="A0A0D2ZS39"/>
<proteinExistence type="predicted"/>
<protein>
    <submittedName>
        <fullName evidence="1">Uncharacterized protein</fullName>
    </submittedName>
</protein>
<organism evidence="1 2">
    <name type="scientific">Brassica oleracea var. oleracea</name>
    <dbReference type="NCBI Taxonomy" id="109376"/>
    <lineage>
        <taxon>Eukaryota</taxon>
        <taxon>Viridiplantae</taxon>
        <taxon>Streptophyta</taxon>
        <taxon>Embryophyta</taxon>
        <taxon>Tracheophyta</taxon>
        <taxon>Spermatophyta</taxon>
        <taxon>Magnoliopsida</taxon>
        <taxon>eudicotyledons</taxon>
        <taxon>Gunneridae</taxon>
        <taxon>Pentapetalae</taxon>
        <taxon>rosids</taxon>
        <taxon>malvids</taxon>
        <taxon>Brassicales</taxon>
        <taxon>Brassicaceae</taxon>
        <taxon>Brassiceae</taxon>
        <taxon>Brassica</taxon>
    </lineage>
</organism>
<sequence>MNPNTRHSCLNSILRLSVTRLFLCSRLPDHNHTHQVRSQLSSSLIQCLLTYLVSADSVQFTNLLLSNLLIFGHTLW</sequence>
<reference evidence="1" key="2">
    <citation type="submission" date="2015-06" db="UniProtKB">
        <authorList>
            <consortium name="EnsemblPlants"/>
        </authorList>
    </citation>
    <scope>IDENTIFICATION</scope>
</reference>
<name>A0A0D2ZS39_BRAOL</name>
<dbReference type="EnsemblPlants" id="Bo00902s010.1">
    <property type="protein sequence ID" value="Bo00902s010.1"/>
    <property type="gene ID" value="Bo00902s010"/>
</dbReference>
<dbReference type="Gramene" id="Bo00902s010.1">
    <property type="protein sequence ID" value="Bo00902s010.1"/>
    <property type="gene ID" value="Bo00902s010"/>
</dbReference>
<evidence type="ECO:0000313" key="2">
    <source>
        <dbReference type="Proteomes" id="UP000032141"/>
    </source>
</evidence>